<evidence type="ECO:0000256" key="2">
    <source>
        <dbReference type="SAM" id="Phobius"/>
    </source>
</evidence>
<protein>
    <submittedName>
        <fullName evidence="3">Uncharacterized protein</fullName>
    </submittedName>
</protein>
<name>A0A7L9U2U0_9BURK</name>
<accession>A0A7L9U2U0</accession>
<feature type="region of interest" description="Disordered" evidence="1">
    <location>
        <begin position="126"/>
        <end position="258"/>
    </location>
</feature>
<keyword evidence="4" id="KW-1185">Reference proteome</keyword>
<dbReference type="Proteomes" id="UP000593875">
    <property type="component" value="Chromosome"/>
</dbReference>
<dbReference type="AlphaFoldDB" id="A0A7L9U2U0"/>
<sequence>MSSRRGAGEENILAMLERDSARRMGTRMSGVRLAWYGAAAALAGVLAGGIAWLAWDNHKGVQELQARHDAVVAPAAMTDAVPPPQSPPAAAPAPVVEAPRTAVIVDESARKRDTAVASTVPPLVMLPPQELSGAKPVAPAPRPAQESVVEKPVKAEPARTAPRSAAEKKPGKAARPAPHPAKPARAGSVVKARPEAKPEAKPAPAARARKAATGAEAPVDSDVALISAIIQQSERHRGEREAAGACKGAKCPPKPTRP</sequence>
<dbReference type="KEGG" id="mlir:LPB04_20425"/>
<evidence type="ECO:0000256" key="1">
    <source>
        <dbReference type="SAM" id="MobiDB-lite"/>
    </source>
</evidence>
<reference evidence="3 4" key="1">
    <citation type="submission" date="2020-10" db="EMBL/GenBank/DDBJ databases">
        <title>Genome sequencing of Massilia sp. LPB0304.</title>
        <authorList>
            <person name="Kim J."/>
        </authorList>
    </citation>
    <scope>NUCLEOTIDE SEQUENCE [LARGE SCALE GENOMIC DNA]</scope>
    <source>
        <strain evidence="3 4">LPB0304</strain>
    </source>
</reference>
<dbReference type="EMBL" id="CP062941">
    <property type="protein sequence ID" value="QOL49247.1"/>
    <property type="molecule type" value="Genomic_DNA"/>
</dbReference>
<evidence type="ECO:0000313" key="4">
    <source>
        <dbReference type="Proteomes" id="UP000593875"/>
    </source>
</evidence>
<gene>
    <name evidence="3" type="ORF">LPB04_20425</name>
</gene>
<proteinExistence type="predicted"/>
<feature type="compositionally biased region" description="Low complexity" evidence="1">
    <location>
        <begin position="202"/>
        <end position="218"/>
    </location>
</feature>
<dbReference type="RefSeq" id="WP_193686289.1">
    <property type="nucleotide sequence ID" value="NZ_CP062941.1"/>
</dbReference>
<keyword evidence="2" id="KW-0472">Membrane</keyword>
<feature type="transmembrane region" description="Helical" evidence="2">
    <location>
        <begin position="33"/>
        <end position="55"/>
    </location>
</feature>
<organism evidence="3 4">
    <name type="scientific">Massilia litorea</name>
    <dbReference type="NCBI Taxonomy" id="2769491"/>
    <lineage>
        <taxon>Bacteria</taxon>
        <taxon>Pseudomonadati</taxon>
        <taxon>Pseudomonadota</taxon>
        <taxon>Betaproteobacteria</taxon>
        <taxon>Burkholderiales</taxon>
        <taxon>Oxalobacteraceae</taxon>
        <taxon>Telluria group</taxon>
        <taxon>Massilia</taxon>
    </lineage>
</organism>
<keyword evidence="2" id="KW-0812">Transmembrane</keyword>
<evidence type="ECO:0000313" key="3">
    <source>
        <dbReference type="EMBL" id="QOL49247.1"/>
    </source>
</evidence>
<keyword evidence="2" id="KW-1133">Transmembrane helix</keyword>
<feature type="compositionally biased region" description="Basic and acidic residues" evidence="1">
    <location>
        <begin position="233"/>
        <end position="242"/>
    </location>
</feature>
<feature type="compositionally biased region" description="Basic and acidic residues" evidence="1">
    <location>
        <begin position="148"/>
        <end position="157"/>
    </location>
</feature>